<evidence type="ECO:0000256" key="1">
    <source>
        <dbReference type="ARBA" id="ARBA00004117"/>
    </source>
</evidence>
<evidence type="ECO:0000313" key="8">
    <source>
        <dbReference type="Proteomes" id="UP000004116"/>
    </source>
</evidence>
<comment type="caution">
    <text evidence="7">The sequence shown here is derived from an EMBL/GenBank/DDBJ whole genome shotgun (WGS) entry which is preliminary data.</text>
</comment>
<dbReference type="Pfam" id="PF07559">
    <property type="entry name" value="FlgE_D2"/>
    <property type="match status" value="1"/>
</dbReference>
<organism evidence="7 8">
    <name type="scientific">Candidatus Regiella insecticola 5.15</name>
    <dbReference type="NCBI Taxonomy" id="1005043"/>
    <lineage>
        <taxon>Bacteria</taxon>
        <taxon>Pseudomonadati</taxon>
        <taxon>Pseudomonadota</taxon>
        <taxon>Gammaproteobacteria</taxon>
        <taxon>Enterobacterales</taxon>
        <taxon>Enterobacteriaceae</taxon>
        <taxon>aphid secondary symbionts</taxon>
        <taxon>Candidatus Regiella</taxon>
    </lineage>
</organism>
<dbReference type="Gene3D" id="2.60.98.20">
    <property type="entry name" value="Flagellar hook protein FlgE"/>
    <property type="match status" value="1"/>
</dbReference>
<dbReference type="Proteomes" id="UP000004116">
    <property type="component" value="Unassembled WGS sequence"/>
</dbReference>
<dbReference type="Pfam" id="PF22692">
    <property type="entry name" value="LlgE_F_G_D1"/>
    <property type="match status" value="1"/>
</dbReference>
<gene>
    <name evidence="7" type="ORF">Rin_00015620</name>
</gene>
<keyword evidence="3 4" id="KW-0975">Bacterial flagellum</keyword>
<evidence type="ECO:0000259" key="5">
    <source>
        <dbReference type="Pfam" id="PF07559"/>
    </source>
</evidence>
<evidence type="ECO:0000256" key="3">
    <source>
        <dbReference type="ARBA" id="ARBA00023143"/>
    </source>
</evidence>
<dbReference type="OrthoDB" id="8578401at2"/>
<feature type="domain" description="Flagellar hook protein FlgE D2" evidence="5">
    <location>
        <begin position="150"/>
        <end position="274"/>
    </location>
</feature>
<comment type="subcellular location">
    <subcellularLocation>
        <location evidence="1 4">Bacterial flagellum basal body</location>
    </subcellularLocation>
</comment>
<dbReference type="InterPro" id="IPR020013">
    <property type="entry name" value="Flagellar_FlgE/F/G"/>
</dbReference>
<evidence type="ECO:0000259" key="6">
    <source>
        <dbReference type="Pfam" id="PF22692"/>
    </source>
</evidence>
<protein>
    <submittedName>
        <fullName evidence="7">Flagellar hook-basal body protein</fullName>
    </submittedName>
</protein>
<dbReference type="RefSeq" id="WP_006707216.1">
    <property type="nucleotide sequence ID" value="NZ_AGCA01000370.1"/>
</dbReference>
<evidence type="ECO:0000313" key="7">
    <source>
        <dbReference type="EMBL" id="EGY28493.1"/>
    </source>
</evidence>
<accession>G2H0I3</accession>
<dbReference type="InterPro" id="IPR011491">
    <property type="entry name" value="FlgE_D2"/>
</dbReference>
<dbReference type="AlphaFoldDB" id="G2H0I3"/>
<keyword evidence="7" id="KW-0282">Flagellum</keyword>
<sequence>FLANETARKIHSGNIITAQVDGSVTAEGNFSALMDNQGKVAGVRFDGIRYDMNKSGDQRSTSSALDLAIEGKGYFILGQGEGNIRYSRVGNFVVDPEEGTLMREDSNLKVQGYGINANGEVNTATLTDIKINQAPKPAKATDTLTTIGELSATAAAPSVLAFDATDKGSYTLKKVHSVFDSNGTQHDFYQYFVKDVGDPKKWTVHYQLDNQDAGTAALTFDSTTGKLVVPARFKAATNTVTLADAQPMTIDIDYTNLTRSGDKSEIRDISNNGYASSKYDKVKIDATGGVYAKYADGKELQVGQIVLADFAAESELTRMDGPNWQQSDRSGKPTLIMLKRDSITQLKSQHLEGSNINAQSEMLKLMSIAEQNSSLSYVLTNQNRIKDTLMNAVNR</sequence>
<dbReference type="SUPFAM" id="SSF117143">
    <property type="entry name" value="Flagellar hook protein flgE"/>
    <property type="match status" value="1"/>
</dbReference>
<keyword evidence="7" id="KW-0966">Cell projection</keyword>
<feature type="domain" description="Flagellar hook protein FlgE/F/G-like D1" evidence="6">
    <location>
        <begin position="68"/>
        <end position="132"/>
    </location>
</feature>
<dbReference type="GO" id="GO:0071978">
    <property type="term" value="P:bacterial-type flagellum-dependent swarming motility"/>
    <property type="evidence" value="ECO:0007669"/>
    <property type="project" value="TreeGrafter"/>
</dbReference>
<reference evidence="7 8" key="1">
    <citation type="journal article" date="2012" name="Genome Res.">
        <title>Genomic basis of endosymbiont-conferred protection against an insect parasitoid.</title>
        <authorList>
            <person name="Hansen A.K."/>
            <person name="Vorburger C."/>
            <person name="Moran N.A."/>
        </authorList>
    </citation>
    <scope>NUCLEOTIDE SEQUENCE [LARGE SCALE GENOMIC DNA]</scope>
    <source>
        <strain evidence="8">R5.15</strain>
    </source>
</reference>
<comment type="similarity">
    <text evidence="2 4">Belongs to the flagella basal body rod proteins family.</text>
</comment>
<proteinExistence type="inferred from homology"/>
<keyword evidence="7" id="KW-0969">Cilium</keyword>
<dbReference type="EMBL" id="AGCA01000370">
    <property type="protein sequence ID" value="EGY28493.1"/>
    <property type="molecule type" value="Genomic_DNA"/>
</dbReference>
<evidence type="ECO:0000256" key="2">
    <source>
        <dbReference type="ARBA" id="ARBA00009677"/>
    </source>
</evidence>
<dbReference type="NCBIfam" id="TIGR03506">
    <property type="entry name" value="FlgEFG_subfam"/>
    <property type="match status" value="1"/>
</dbReference>
<dbReference type="PANTHER" id="PTHR30435:SF19">
    <property type="entry name" value="FLAGELLAR BASAL-BODY ROD PROTEIN FLGG"/>
    <property type="match status" value="1"/>
</dbReference>
<feature type="non-terminal residue" evidence="7">
    <location>
        <position position="1"/>
    </location>
</feature>
<dbReference type="InterPro" id="IPR037925">
    <property type="entry name" value="FlgE/F/G-like"/>
</dbReference>
<dbReference type="InterPro" id="IPR053967">
    <property type="entry name" value="LlgE_F_G-like_D1"/>
</dbReference>
<dbReference type="GO" id="GO:0009425">
    <property type="term" value="C:bacterial-type flagellum basal body"/>
    <property type="evidence" value="ECO:0007669"/>
    <property type="project" value="UniProtKB-SubCell"/>
</dbReference>
<name>G2H0I3_9ENTR</name>
<keyword evidence="8" id="KW-1185">Reference proteome</keyword>
<dbReference type="PANTHER" id="PTHR30435">
    <property type="entry name" value="FLAGELLAR PROTEIN"/>
    <property type="match status" value="1"/>
</dbReference>
<dbReference type="InterPro" id="IPR037058">
    <property type="entry name" value="Falgellar_hook_FlgE_sf"/>
</dbReference>
<evidence type="ECO:0000256" key="4">
    <source>
        <dbReference type="RuleBase" id="RU362116"/>
    </source>
</evidence>